<evidence type="ECO:0000313" key="2">
    <source>
        <dbReference type="EMBL" id="KAK9924121.1"/>
    </source>
</evidence>
<dbReference type="SUPFAM" id="SSF52540">
    <property type="entry name" value="P-loop containing nucleoside triphosphate hydrolases"/>
    <property type="match status" value="2"/>
</dbReference>
<keyword evidence="3" id="KW-1185">Reference proteome</keyword>
<dbReference type="GO" id="GO:0043531">
    <property type="term" value="F:ADP binding"/>
    <property type="evidence" value="ECO:0007669"/>
    <property type="project" value="InterPro"/>
</dbReference>
<dbReference type="PANTHER" id="PTHR23155:SF1211">
    <property type="entry name" value="OS09G0313500 PROTEIN"/>
    <property type="match status" value="1"/>
</dbReference>
<feature type="domain" description="NB-ARC" evidence="1">
    <location>
        <begin position="142"/>
        <end position="268"/>
    </location>
</feature>
<evidence type="ECO:0000313" key="3">
    <source>
        <dbReference type="Proteomes" id="UP001457282"/>
    </source>
</evidence>
<dbReference type="GO" id="GO:0098542">
    <property type="term" value="P:defense response to other organism"/>
    <property type="evidence" value="ECO:0007669"/>
    <property type="project" value="TreeGrafter"/>
</dbReference>
<reference evidence="2 3" key="1">
    <citation type="journal article" date="2023" name="G3 (Bethesda)">
        <title>A chromosome-length genome assembly and annotation of blackberry (Rubus argutus, cv. 'Hillquist').</title>
        <authorList>
            <person name="Bruna T."/>
            <person name="Aryal R."/>
            <person name="Dudchenko O."/>
            <person name="Sargent D.J."/>
            <person name="Mead D."/>
            <person name="Buti M."/>
            <person name="Cavallini A."/>
            <person name="Hytonen T."/>
            <person name="Andres J."/>
            <person name="Pham M."/>
            <person name="Weisz D."/>
            <person name="Mascagni F."/>
            <person name="Usai G."/>
            <person name="Natali L."/>
            <person name="Bassil N."/>
            <person name="Fernandez G.E."/>
            <person name="Lomsadze A."/>
            <person name="Armour M."/>
            <person name="Olukolu B."/>
            <person name="Poorten T."/>
            <person name="Britton C."/>
            <person name="Davik J."/>
            <person name="Ashrafi H."/>
            <person name="Aiden E.L."/>
            <person name="Borodovsky M."/>
            <person name="Worthington M."/>
        </authorList>
    </citation>
    <scope>NUCLEOTIDE SEQUENCE [LARGE SCALE GENOMIC DNA]</scope>
    <source>
        <strain evidence="2">PI 553951</strain>
    </source>
</reference>
<dbReference type="Proteomes" id="UP001457282">
    <property type="component" value="Unassembled WGS sequence"/>
</dbReference>
<protein>
    <recommendedName>
        <fullName evidence="1">NB-ARC domain-containing protein</fullName>
    </recommendedName>
</protein>
<sequence>MAAADVSQFLWKKFLSSLVDAKSELSGSMNLFSYFEAIKHMQTLIFLSSTTHWQSAESCLANECRELNKKILVFNASAIYFVLKMKRQLTILKRKFVTLVSNAMERKESNNVVECLGLLTEAIVAVKKNSEEIVVLSDATQASFEKVQSLLVGGEAGIGFTTVGIVGMAGVGKSTFVRNMFENQRVSSEYSPIVWLCLSEIIPEKQLVDTTAMEESVNINIVTCLLKKLDDEEVETGISGIGLNLLLERLNHLLSGKRYLIVLDDVRHINNFFSDLGNDTFPVVVGEKSWDRLSHGLPKDSGGAVIVTSRTIEVAQDMVGLHQHAMNKRLTTLKRKDSGGKEEFGQLVVLPDASTWKIDELLFREASGDGFTAIGIVGMAGMGKSSMVLEVLNFYRVWSEFSPIVWLQLSDIIPVKQVVLDSFGLKPSLIRQKVFDCVDDVWHTMEFYSDLGYKLQEGEKFGVRLSHGLPKDCGGAVIIMSRITEVAQDMVGKNNVFIAKPWDRGWCWMQFRSFITRKAERCGEEKRFSMSNWETVQKIENEILDQICGLPSIAKALAELIVDKRISETDVKGSALKEMLIPREFLIHRSFIFVPLNQEQVIAVLDESFVNRQKVRTEEPEKVLKEFYGILEKLKSEEHRFADEIKKKMTIIIVDENGQLAYPHEDENHISSRNTILFALFHQVHETDMDNPTLIYGGFWNYFSLGVDDPRLYGASRFRHTSSIRSIVCLNLPSFLGGLTPWTTANMKKDQTRGLTSSFIDDGCLDIIGSKDDLLSQKKRWIRLDQVQEIHFKFIEDSATVVNMMFDGVPWKRAPLDGLLEIGISYHCQVNVLVKQDHSAKSIHDSSQTLWASRLMMIRLKSTLKAIRSLGQQAALKYRRMTLIAERYSEEPEKFCEASTSEIPIMMTVLKIDNLKDHKSLL</sequence>
<accession>A0AAW1WHE8</accession>
<dbReference type="Pfam" id="PF00931">
    <property type="entry name" value="NB-ARC"/>
    <property type="match status" value="1"/>
</dbReference>
<gene>
    <name evidence="2" type="ORF">M0R45_032508</name>
</gene>
<dbReference type="InterPro" id="IPR002182">
    <property type="entry name" value="NB-ARC"/>
</dbReference>
<dbReference type="Gene3D" id="3.40.50.300">
    <property type="entry name" value="P-loop containing nucleotide triphosphate hydrolases"/>
    <property type="match status" value="2"/>
</dbReference>
<dbReference type="InterPro" id="IPR016064">
    <property type="entry name" value="NAD/diacylglycerol_kinase_sf"/>
</dbReference>
<dbReference type="EMBL" id="JBEDUW010000006">
    <property type="protein sequence ID" value="KAK9924121.1"/>
    <property type="molecule type" value="Genomic_DNA"/>
</dbReference>
<evidence type="ECO:0000259" key="1">
    <source>
        <dbReference type="Pfam" id="PF00931"/>
    </source>
</evidence>
<dbReference type="PANTHER" id="PTHR23155">
    <property type="entry name" value="DISEASE RESISTANCE PROTEIN RP"/>
    <property type="match status" value="1"/>
</dbReference>
<name>A0AAW1WHE8_RUBAR</name>
<comment type="caution">
    <text evidence="2">The sequence shown here is derived from an EMBL/GenBank/DDBJ whole genome shotgun (WGS) entry which is preliminary data.</text>
</comment>
<dbReference type="SUPFAM" id="SSF111331">
    <property type="entry name" value="NAD kinase/diacylglycerol kinase-like"/>
    <property type="match status" value="1"/>
</dbReference>
<proteinExistence type="predicted"/>
<organism evidence="2 3">
    <name type="scientific">Rubus argutus</name>
    <name type="common">Southern blackberry</name>
    <dbReference type="NCBI Taxonomy" id="59490"/>
    <lineage>
        <taxon>Eukaryota</taxon>
        <taxon>Viridiplantae</taxon>
        <taxon>Streptophyta</taxon>
        <taxon>Embryophyta</taxon>
        <taxon>Tracheophyta</taxon>
        <taxon>Spermatophyta</taxon>
        <taxon>Magnoliopsida</taxon>
        <taxon>eudicotyledons</taxon>
        <taxon>Gunneridae</taxon>
        <taxon>Pentapetalae</taxon>
        <taxon>rosids</taxon>
        <taxon>fabids</taxon>
        <taxon>Rosales</taxon>
        <taxon>Rosaceae</taxon>
        <taxon>Rosoideae</taxon>
        <taxon>Rosoideae incertae sedis</taxon>
        <taxon>Rubus</taxon>
    </lineage>
</organism>
<dbReference type="AlphaFoldDB" id="A0AAW1WHE8"/>
<dbReference type="InterPro" id="IPR044974">
    <property type="entry name" value="Disease_R_plants"/>
</dbReference>
<dbReference type="PRINTS" id="PR00364">
    <property type="entry name" value="DISEASERSIST"/>
</dbReference>
<dbReference type="InterPro" id="IPR027417">
    <property type="entry name" value="P-loop_NTPase"/>
</dbReference>